<name>A0A075HBA4_9EURY</name>
<protein>
    <submittedName>
        <fullName evidence="2">Uncharacterized protein</fullName>
    </submittedName>
</protein>
<dbReference type="AlphaFoldDB" id="A0A075HBA4"/>
<accession>A0A075HBA4</accession>
<keyword evidence="1" id="KW-0472">Membrane</keyword>
<feature type="transmembrane region" description="Helical" evidence="1">
    <location>
        <begin position="103"/>
        <end position="122"/>
    </location>
</feature>
<evidence type="ECO:0000256" key="1">
    <source>
        <dbReference type="SAM" id="Phobius"/>
    </source>
</evidence>
<keyword evidence="1" id="KW-0812">Transmembrane</keyword>
<sequence>MNQDVITKMLEQVAAGEVSVDDARTALEGIELSEETYESAIDHGVFNRVEPGAVVRAAITPSGTSALVILISFWGLGWTLFWAGSMTYGLFNGWDQQQLSYHFAMTMVTLMIMGIVYLKWVLPDLVVVKHRRNKFIGPKDPESWKKYEV</sequence>
<proteinExistence type="predicted"/>
<organism evidence="2">
    <name type="scientific">uncultured marine group II/III euryarchaeote KM3_60_H01</name>
    <dbReference type="NCBI Taxonomy" id="1456470"/>
    <lineage>
        <taxon>Archaea</taxon>
        <taxon>Methanobacteriati</taxon>
        <taxon>Methanobacteriota</taxon>
        <taxon>environmental samples</taxon>
    </lineage>
</organism>
<keyword evidence="1" id="KW-1133">Transmembrane helix</keyword>
<reference evidence="2" key="1">
    <citation type="journal article" date="2014" name="Genome Biol. Evol.">
        <title>Pangenome evidence for extensive interdomain horizontal transfer affecting lineage core and shell genes in uncultured planktonic thaumarchaeota and euryarchaeota.</title>
        <authorList>
            <person name="Deschamps P."/>
            <person name="Zivanovic Y."/>
            <person name="Moreira D."/>
            <person name="Rodriguez-Valera F."/>
            <person name="Lopez-Garcia P."/>
        </authorList>
    </citation>
    <scope>NUCLEOTIDE SEQUENCE</scope>
</reference>
<dbReference type="EMBL" id="KF900967">
    <property type="protein sequence ID" value="AIF13229.1"/>
    <property type="molecule type" value="Genomic_DNA"/>
</dbReference>
<evidence type="ECO:0000313" key="2">
    <source>
        <dbReference type="EMBL" id="AIF13229.1"/>
    </source>
</evidence>
<feature type="transmembrane region" description="Helical" evidence="1">
    <location>
        <begin position="66"/>
        <end position="91"/>
    </location>
</feature>